<keyword evidence="2" id="KW-0328">Glycosyltransferase</keyword>
<dbReference type="Proteomes" id="UP000189462">
    <property type="component" value="Unassembled WGS sequence"/>
</dbReference>
<proteinExistence type="inferred from homology"/>
<dbReference type="Pfam" id="PF03636">
    <property type="entry name" value="Glyco_hydro_65N"/>
    <property type="match status" value="1"/>
</dbReference>
<feature type="binding site" evidence="5">
    <location>
        <begin position="628"/>
        <end position="629"/>
    </location>
    <ligand>
        <name>substrate</name>
    </ligand>
</feature>
<dbReference type="InterPro" id="IPR037018">
    <property type="entry name" value="GH65_N"/>
</dbReference>
<dbReference type="Gene3D" id="2.70.98.40">
    <property type="entry name" value="Glycoside hydrolase, family 65, N-terminal domain"/>
    <property type="match status" value="1"/>
</dbReference>
<evidence type="ECO:0000256" key="5">
    <source>
        <dbReference type="PIRSR" id="PIRSR036289-51"/>
    </source>
</evidence>
<comment type="similarity">
    <text evidence="1">Belongs to the glycosyl hydrolase 65 family.</text>
</comment>
<dbReference type="FunFam" id="1.50.10.10:FF:000053">
    <property type="entry name" value="Putative glycosyl hydrolase"/>
    <property type="match status" value="1"/>
</dbReference>
<keyword evidence="11" id="KW-1185">Reference proteome</keyword>
<feature type="binding site" evidence="5">
    <location>
        <begin position="365"/>
        <end position="366"/>
    </location>
    <ligand>
        <name>substrate</name>
    </ligand>
</feature>
<dbReference type="Pfam" id="PF03632">
    <property type="entry name" value="Glyco_hydro_65m"/>
    <property type="match status" value="1"/>
</dbReference>
<reference evidence="10 11" key="1">
    <citation type="submission" date="2017-02" db="EMBL/GenBank/DDBJ databases">
        <title>Genomic diversity within the haloalkaliphilic genus Thioalkalivibrio.</title>
        <authorList>
            <person name="Ahn A.-C."/>
            <person name="Meier-Kolthoff J."/>
            <person name="Overmars L."/>
            <person name="Richter M."/>
            <person name="Woyke T."/>
            <person name="Sorokin D.Y."/>
            <person name="Muyzer G."/>
        </authorList>
    </citation>
    <scope>NUCLEOTIDE SEQUENCE [LARGE SCALE GENOMIC DNA]</scope>
    <source>
        <strain evidence="10 11">ALJD</strain>
    </source>
</reference>
<evidence type="ECO:0000256" key="2">
    <source>
        <dbReference type="ARBA" id="ARBA00022676"/>
    </source>
</evidence>
<comment type="caution">
    <text evidence="10">The sequence shown here is derived from an EMBL/GenBank/DDBJ whole genome shotgun (WGS) entry which is preliminary data.</text>
</comment>
<dbReference type="InterPro" id="IPR005195">
    <property type="entry name" value="Glyco_hydro_65_M"/>
</dbReference>
<organism evidence="10 11">
    <name type="scientific">Thioalkalivibrio denitrificans</name>
    <dbReference type="NCBI Taxonomy" id="108003"/>
    <lineage>
        <taxon>Bacteria</taxon>
        <taxon>Pseudomonadati</taxon>
        <taxon>Pseudomonadota</taxon>
        <taxon>Gammaproteobacteria</taxon>
        <taxon>Chromatiales</taxon>
        <taxon>Ectothiorhodospiraceae</taxon>
        <taxon>Thioalkalivibrio</taxon>
    </lineage>
</organism>
<dbReference type="InterPro" id="IPR008928">
    <property type="entry name" value="6-hairpin_glycosidase_sf"/>
</dbReference>
<feature type="domain" description="Glycoside hydrolase family 65 C-terminal" evidence="8">
    <location>
        <begin position="740"/>
        <end position="795"/>
    </location>
</feature>
<evidence type="ECO:0000313" key="10">
    <source>
        <dbReference type="EMBL" id="OOG28109.1"/>
    </source>
</evidence>
<evidence type="ECO:0000256" key="1">
    <source>
        <dbReference type="ARBA" id="ARBA00006768"/>
    </source>
</evidence>
<dbReference type="PANTHER" id="PTHR11051">
    <property type="entry name" value="GLYCOSYL HYDROLASE-RELATED"/>
    <property type="match status" value="1"/>
</dbReference>
<feature type="domain" description="Glycoside hydrolase family 65 N-terminal" evidence="9">
    <location>
        <begin position="17"/>
        <end position="272"/>
    </location>
</feature>
<gene>
    <name evidence="10" type="ORF">B1C78_01975</name>
</gene>
<dbReference type="GO" id="GO:0030246">
    <property type="term" value="F:carbohydrate binding"/>
    <property type="evidence" value="ECO:0007669"/>
    <property type="project" value="InterPro"/>
</dbReference>
<evidence type="ECO:0000259" key="8">
    <source>
        <dbReference type="Pfam" id="PF03633"/>
    </source>
</evidence>
<dbReference type="InterPro" id="IPR011013">
    <property type="entry name" value="Gal_mutarotase_sf_dom"/>
</dbReference>
<dbReference type="PANTHER" id="PTHR11051:SF8">
    <property type="entry name" value="PROTEIN-GLUCOSYLGALACTOSYLHYDROXYLYSINE GLUCOSIDASE"/>
    <property type="match status" value="1"/>
</dbReference>
<feature type="active site" description="Proton donor" evidence="4">
    <location>
        <position position="504"/>
    </location>
</feature>
<name>A0A1V3NSL3_9GAMM</name>
<sequence>MSAKPMDEPLPEWSLIYEGYRPDQEGLREALCTLGNGYFATRGAAPDARADDVHYPGTYLAGGYNRLVSEIAGRKVENEDLVNQPNWLPLTFRIDDGPWLSMDEVETLSLRQTLDLKRGLLCRDLRFRDARGRTTRWNERRMVSMADPHLAGLCVELTPEDWSGRITLRSALDGGVTNSGVARYRDLANRHLDVLELEHRGEETIFLRARTNQSQLGVAQAARMRLYVDGSPVDAQRRTIREDRCIAQEIDCTVQANTPLRAEKIVAMYSSRDWAISEPGIESLRALGNAGRFDELRAAHELAWAHLWNECDIGLEGNEASETELKLRVHIFHLLQTVSPHSIDLDTGVPARGWHGEAYRGHIFWDELFIFPFLSLRIPTLTRALLRYRHRRLTEARRAAKEAGYRGAMYPWQSGSNGREETQRLHLNPDSGRWLPDTSHRQRHINSAVAYNIWQYHQATGDHEYMHFYGAEMLLEIARLWASIATYNTSLDRYEIKGVMGPDEYHTAYPDTDPEAAGGIDNNAYTNVMAAWVLTRALDVIDLLPGRRREQLCERLGLGDEEIGRWLEVSRKLRVPINADGIISQFDGYDDLEEFDWDGYREKYGDIHRLDRILEAEGDTPNRYKVSKQADVLMLFYLFSAEELALLFEQLGYPFEYDTIPRNIEYYSARTSHGSTLSQLAHSWVLARADRARSWRLFQRALDSDLADIQGGTTPEGIHLGAMAGTVDLVQRCYLGIDMWANVLHFDPSLPDDLHRARVRLHYRGQTLDVEADHDMLRIRSAPCTTTPVTIAYRGHYRDLSPGETCAFRLLKPEERDRDENRHQAPSHHATDKEPRP</sequence>
<dbReference type="SUPFAM" id="SSF48208">
    <property type="entry name" value="Six-hairpin glycosidases"/>
    <property type="match status" value="1"/>
</dbReference>
<evidence type="ECO:0000313" key="11">
    <source>
        <dbReference type="Proteomes" id="UP000189462"/>
    </source>
</evidence>
<dbReference type="PIRSF" id="PIRSF036289">
    <property type="entry name" value="Glycosyl_hydrolase_malt_phosph"/>
    <property type="match status" value="1"/>
</dbReference>
<evidence type="ECO:0000256" key="6">
    <source>
        <dbReference type="SAM" id="MobiDB-lite"/>
    </source>
</evidence>
<evidence type="ECO:0000256" key="4">
    <source>
        <dbReference type="PIRSR" id="PIRSR036289-50"/>
    </source>
</evidence>
<dbReference type="InterPro" id="IPR005194">
    <property type="entry name" value="Glyco_hydro_65_C"/>
</dbReference>
<dbReference type="GO" id="GO:0016757">
    <property type="term" value="F:glycosyltransferase activity"/>
    <property type="evidence" value="ECO:0007669"/>
    <property type="project" value="UniProtKB-KW"/>
</dbReference>
<protein>
    <submittedName>
        <fullName evidence="10">Trehalose 6-phosphate phosphorylase</fullName>
    </submittedName>
</protein>
<evidence type="ECO:0000259" key="9">
    <source>
        <dbReference type="Pfam" id="PF03636"/>
    </source>
</evidence>
<dbReference type="EMBL" id="MVBK01000010">
    <property type="protein sequence ID" value="OOG28109.1"/>
    <property type="molecule type" value="Genomic_DNA"/>
</dbReference>
<dbReference type="Pfam" id="PF03633">
    <property type="entry name" value="Glyco_hydro_65C"/>
    <property type="match status" value="1"/>
</dbReference>
<evidence type="ECO:0000259" key="7">
    <source>
        <dbReference type="Pfam" id="PF03632"/>
    </source>
</evidence>
<evidence type="ECO:0000256" key="3">
    <source>
        <dbReference type="ARBA" id="ARBA00022679"/>
    </source>
</evidence>
<dbReference type="AlphaFoldDB" id="A0A1V3NSL3"/>
<dbReference type="InterPro" id="IPR017045">
    <property type="entry name" value="Malt_Pase/Glycosyl_Hdrlase"/>
</dbReference>
<keyword evidence="3" id="KW-0808">Transferase</keyword>
<dbReference type="GO" id="GO:0005975">
    <property type="term" value="P:carbohydrate metabolic process"/>
    <property type="evidence" value="ECO:0007669"/>
    <property type="project" value="InterPro"/>
</dbReference>
<feature type="region of interest" description="Disordered" evidence="6">
    <location>
        <begin position="812"/>
        <end position="837"/>
    </location>
</feature>
<dbReference type="STRING" id="108003.B1C78_01975"/>
<dbReference type="SUPFAM" id="SSF74650">
    <property type="entry name" value="Galactose mutarotase-like"/>
    <property type="match status" value="1"/>
</dbReference>
<dbReference type="Gene3D" id="1.50.10.10">
    <property type="match status" value="1"/>
</dbReference>
<accession>A0A1V3NSL3</accession>
<dbReference type="GO" id="GO:0004553">
    <property type="term" value="F:hydrolase activity, hydrolyzing O-glycosyl compounds"/>
    <property type="evidence" value="ECO:0007669"/>
    <property type="project" value="TreeGrafter"/>
</dbReference>
<dbReference type="InterPro" id="IPR012341">
    <property type="entry name" value="6hp_glycosidase-like_sf"/>
</dbReference>
<dbReference type="InterPro" id="IPR005196">
    <property type="entry name" value="Glyco_hydro_65_N"/>
</dbReference>
<feature type="domain" description="Glycoside hydrolase family 65 central catalytic" evidence="7">
    <location>
        <begin position="328"/>
        <end position="727"/>
    </location>
</feature>
<dbReference type="Gene3D" id="2.60.420.10">
    <property type="entry name" value="Maltose phosphorylase, domain 3"/>
    <property type="match status" value="1"/>
</dbReference>